<comment type="caution">
    <text evidence="2">The sequence shown here is derived from an EMBL/GenBank/DDBJ whole genome shotgun (WGS) entry which is preliminary data.</text>
</comment>
<sequence>MNNSVALLKESSRNPDSPMKDYSCTHQPPSPSQLSVTPESLSTEGTLMRQIFSVKRFTTIRQVHRIK</sequence>
<reference evidence="2 3" key="1">
    <citation type="journal article" date="2023" name="Plants (Basel)">
        <title>Bridging the Gap: Combining Genomics and Transcriptomics Approaches to Understand Stylosanthes scabra, an Orphan Legume from the Brazilian Caatinga.</title>
        <authorList>
            <person name="Ferreira-Neto J.R.C."/>
            <person name="da Silva M.D."/>
            <person name="Binneck E."/>
            <person name="de Melo N.F."/>
            <person name="da Silva R.H."/>
            <person name="de Melo A.L.T.M."/>
            <person name="Pandolfi V."/>
            <person name="Bustamante F.O."/>
            <person name="Brasileiro-Vidal A.C."/>
            <person name="Benko-Iseppon A.M."/>
        </authorList>
    </citation>
    <scope>NUCLEOTIDE SEQUENCE [LARGE SCALE GENOMIC DNA]</scope>
    <source>
        <tissue evidence="2">Leaves</tissue>
    </source>
</reference>
<dbReference type="EMBL" id="JASCZI010242383">
    <property type="protein sequence ID" value="MED6210870.1"/>
    <property type="molecule type" value="Genomic_DNA"/>
</dbReference>
<evidence type="ECO:0000313" key="2">
    <source>
        <dbReference type="EMBL" id="MED6210870.1"/>
    </source>
</evidence>
<feature type="region of interest" description="Disordered" evidence="1">
    <location>
        <begin position="1"/>
        <end position="40"/>
    </location>
</feature>
<organism evidence="2 3">
    <name type="scientific">Stylosanthes scabra</name>
    <dbReference type="NCBI Taxonomy" id="79078"/>
    <lineage>
        <taxon>Eukaryota</taxon>
        <taxon>Viridiplantae</taxon>
        <taxon>Streptophyta</taxon>
        <taxon>Embryophyta</taxon>
        <taxon>Tracheophyta</taxon>
        <taxon>Spermatophyta</taxon>
        <taxon>Magnoliopsida</taxon>
        <taxon>eudicotyledons</taxon>
        <taxon>Gunneridae</taxon>
        <taxon>Pentapetalae</taxon>
        <taxon>rosids</taxon>
        <taxon>fabids</taxon>
        <taxon>Fabales</taxon>
        <taxon>Fabaceae</taxon>
        <taxon>Papilionoideae</taxon>
        <taxon>50 kb inversion clade</taxon>
        <taxon>dalbergioids sensu lato</taxon>
        <taxon>Dalbergieae</taxon>
        <taxon>Pterocarpus clade</taxon>
        <taxon>Stylosanthes</taxon>
    </lineage>
</organism>
<accession>A0ABU6YLR6</accession>
<feature type="compositionally biased region" description="Polar residues" evidence="1">
    <location>
        <begin position="24"/>
        <end position="40"/>
    </location>
</feature>
<protein>
    <submittedName>
        <fullName evidence="2">Uncharacterized protein</fullName>
    </submittedName>
</protein>
<feature type="non-terminal residue" evidence="2">
    <location>
        <position position="67"/>
    </location>
</feature>
<evidence type="ECO:0000313" key="3">
    <source>
        <dbReference type="Proteomes" id="UP001341840"/>
    </source>
</evidence>
<proteinExistence type="predicted"/>
<keyword evidence="3" id="KW-1185">Reference proteome</keyword>
<evidence type="ECO:0000256" key="1">
    <source>
        <dbReference type="SAM" id="MobiDB-lite"/>
    </source>
</evidence>
<dbReference type="Proteomes" id="UP001341840">
    <property type="component" value="Unassembled WGS sequence"/>
</dbReference>
<gene>
    <name evidence="2" type="ORF">PIB30_068226</name>
</gene>
<name>A0ABU6YLR6_9FABA</name>